<dbReference type="Proteomes" id="UP001589818">
    <property type="component" value="Unassembled WGS sequence"/>
</dbReference>
<proteinExistence type="predicted"/>
<reference evidence="2 3" key="1">
    <citation type="submission" date="2024-09" db="EMBL/GenBank/DDBJ databases">
        <authorList>
            <person name="Sun Q."/>
            <person name="Mori K."/>
        </authorList>
    </citation>
    <scope>NUCLEOTIDE SEQUENCE [LARGE SCALE GENOMIC DNA]</scope>
    <source>
        <strain evidence="2 3">CCM 4839</strain>
    </source>
</reference>
<keyword evidence="2" id="KW-0808">Transferase</keyword>
<dbReference type="RefSeq" id="WP_256555237.1">
    <property type="nucleotide sequence ID" value="NZ_JANHOF010000003.1"/>
</dbReference>
<dbReference type="Pfam" id="PF00534">
    <property type="entry name" value="Glycos_transf_1"/>
    <property type="match status" value="1"/>
</dbReference>
<evidence type="ECO:0000259" key="1">
    <source>
        <dbReference type="Pfam" id="PF00534"/>
    </source>
</evidence>
<feature type="domain" description="Glycosyl transferase family 1" evidence="1">
    <location>
        <begin position="166"/>
        <end position="254"/>
    </location>
</feature>
<evidence type="ECO:0000313" key="2">
    <source>
        <dbReference type="EMBL" id="MFC0392377.1"/>
    </source>
</evidence>
<protein>
    <submittedName>
        <fullName evidence="2">Glycosyltransferase family 4 protein</fullName>
        <ecNumber evidence="2">2.4.-.-</ecNumber>
    </submittedName>
</protein>
<dbReference type="GO" id="GO:0016757">
    <property type="term" value="F:glycosyltransferase activity"/>
    <property type="evidence" value="ECO:0007669"/>
    <property type="project" value="UniProtKB-KW"/>
</dbReference>
<dbReference type="CDD" id="cd03801">
    <property type="entry name" value="GT4_PimA-like"/>
    <property type="match status" value="1"/>
</dbReference>
<gene>
    <name evidence="2" type="ORF">ACFFJ8_13470</name>
</gene>
<dbReference type="InterPro" id="IPR001296">
    <property type="entry name" value="Glyco_trans_1"/>
</dbReference>
<sequence>MKRLVKKEGASAINRMYGVISAMGLEIASKLLKWGVRVDSSQVGSYNFFSRNVDSYREWCDRPDIDKSFVKNVIGRIEKLGAFNPRLVKVLKEIAPDQDVRYIRPFVETSLFKPDKKQRMEREKTFTIGWAGNKGRKSKNYKTLYLPIVKAYKKHPYVKFAESTVGQRTVNDMPAFYNKLDLLLVTSANEGAPNPALEAYSCGIPVLSTNVGYIKTVAHEKARSLILDTDQPKHFIEKIDYLVKNRDAYLEIKKGCRRNIRHNWTVEKAMDDWLRILFNIKGDKE</sequence>
<dbReference type="PANTHER" id="PTHR12526">
    <property type="entry name" value="GLYCOSYLTRANSFERASE"/>
    <property type="match status" value="1"/>
</dbReference>
<dbReference type="PANTHER" id="PTHR12526:SF630">
    <property type="entry name" value="GLYCOSYLTRANSFERASE"/>
    <property type="match status" value="1"/>
</dbReference>
<dbReference type="SUPFAM" id="SSF53756">
    <property type="entry name" value="UDP-Glycosyltransferase/glycogen phosphorylase"/>
    <property type="match status" value="1"/>
</dbReference>
<evidence type="ECO:0000313" key="3">
    <source>
        <dbReference type="Proteomes" id="UP001589818"/>
    </source>
</evidence>
<name>A0ABV6JA08_9BACL</name>
<organism evidence="2 3">
    <name type="scientific">Paenibacillus mendelii</name>
    <dbReference type="NCBI Taxonomy" id="206163"/>
    <lineage>
        <taxon>Bacteria</taxon>
        <taxon>Bacillati</taxon>
        <taxon>Bacillota</taxon>
        <taxon>Bacilli</taxon>
        <taxon>Bacillales</taxon>
        <taxon>Paenibacillaceae</taxon>
        <taxon>Paenibacillus</taxon>
    </lineage>
</organism>
<keyword evidence="3" id="KW-1185">Reference proteome</keyword>
<dbReference type="EC" id="2.4.-.-" evidence="2"/>
<dbReference type="Gene3D" id="3.40.50.2000">
    <property type="entry name" value="Glycogen Phosphorylase B"/>
    <property type="match status" value="1"/>
</dbReference>
<dbReference type="EMBL" id="JBHLVF010000017">
    <property type="protein sequence ID" value="MFC0392377.1"/>
    <property type="molecule type" value="Genomic_DNA"/>
</dbReference>
<comment type="caution">
    <text evidence="2">The sequence shown here is derived from an EMBL/GenBank/DDBJ whole genome shotgun (WGS) entry which is preliminary data.</text>
</comment>
<accession>A0ABV6JA08</accession>
<keyword evidence="2" id="KW-0328">Glycosyltransferase</keyword>